<evidence type="ECO:0000313" key="8">
    <source>
        <dbReference type="EMBL" id="JAT46997.1"/>
    </source>
</evidence>
<organism evidence="8">
    <name type="scientific">Anthurium amnicola</name>
    <dbReference type="NCBI Taxonomy" id="1678845"/>
    <lineage>
        <taxon>Eukaryota</taxon>
        <taxon>Viridiplantae</taxon>
        <taxon>Streptophyta</taxon>
        <taxon>Embryophyta</taxon>
        <taxon>Tracheophyta</taxon>
        <taxon>Spermatophyta</taxon>
        <taxon>Magnoliopsida</taxon>
        <taxon>Liliopsida</taxon>
        <taxon>Araceae</taxon>
        <taxon>Pothoideae</taxon>
        <taxon>Potheae</taxon>
        <taxon>Anthurium</taxon>
    </lineage>
</organism>
<evidence type="ECO:0000256" key="2">
    <source>
        <dbReference type="ARBA" id="ARBA00022679"/>
    </source>
</evidence>
<dbReference type="SMART" id="SM00212">
    <property type="entry name" value="UBCc"/>
    <property type="match status" value="1"/>
</dbReference>
<evidence type="ECO:0000256" key="6">
    <source>
        <dbReference type="SAM" id="MobiDB-lite"/>
    </source>
</evidence>
<gene>
    <name evidence="8" type="primary">UBC26_0</name>
    <name evidence="8" type="ORF">g.119491</name>
</gene>
<evidence type="ECO:0000259" key="7">
    <source>
        <dbReference type="PROSITE" id="PS50127"/>
    </source>
</evidence>
<keyword evidence="3" id="KW-0547">Nucleotide-binding</keyword>
<sequence>MEASSSSMAPTDGSPPHDNPDASTVINGSSVQTAGFVLDWQLQKEDDMIKDIADLDAQYASESEFTYFSDDEFYNDDDKIEGFDKETSSDGDSALAAEFASMVGLPKELQLGEPGASRQEDAVTETETQKKFEQFDVVQDYSGHHFSNSEIQARSSRGKNKITKLLSKLHILNNSEKKHQELTGPRREWVRRIQQEWKVLEKDLPEGIFVRVYEERIDLLRAVIIGSSGTPYHDGLFFFDVCFPFNYPDAPPLVYYHAHGLRLNPNLYATGRVCLSLLGTWHGRGCERWNPKSSTLLQLLLSLQAIVLNPQPYFNEPGYSRFRGTSSGDQQSLFYNQNAFLLSCKTMLYTLRQPPKHFEAMVTSHFRRWGRAVLLACSAYMEGVKVGSEVLDGGQGRGVPSASFVSSLKSYFNTLLGEFKARGADCEGLTAYDIN</sequence>
<evidence type="ECO:0000256" key="4">
    <source>
        <dbReference type="ARBA" id="ARBA00022786"/>
    </source>
</evidence>
<dbReference type="Pfam" id="PF00179">
    <property type="entry name" value="UQ_con"/>
    <property type="match status" value="1"/>
</dbReference>
<dbReference type="InterPro" id="IPR000608">
    <property type="entry name" value="UBC"/>
</dbReference>
<dbReference type="PANTHER" id="PTHR46116">
    <property type="entry name" value="(E3-INDEPENDENT) E2 UBIQUITIN-CONJUGATING ENZYME"/>
    <property type="match status" value="1"/>
</dbReference>
<dbReference type="GO" id="GO:0005524">
    <property type="term" value="F:ATP binding"/>
    <property type="evidence" value="ECO:0007669"/>
    <property type="project" value="UniProtKB-KW"/>
</dbReference>
<evidence type="ECO:0000256" key="3">
    <source>
        <dbReference type="ARBA" id="ARBA00022741"/>
    </source>
</evidence>
<dbReference type="AlphaFoldDB" id="A0A1D1XX80"/>
<proteinExistence type="predicted"/>
<accession>A0A1D1XX80</accession>
<dbReference type="GO" id="GO:0061631">
    <property type="term" value="F:ubiquitin conjugating enzyme activity"/>
    <property type="evidence" value="ECO:0007669"/>
    <property type="project" value="UniProtKB-EC"/>
</dbReference>
<dbReference type="InterPro" id="IPR016135">
    <property type="entry name" value="UBQ-conjugating_enzyme/RWD"/>
</dbReference>
<dbReference type="Gene3D" id="3.10.110.10">
    <property type="entry name" value="Ubiquitin Conjugating Enzyme"/>
    <property type="match status" value="1"/>
</dbReference>
<protein>
    <recommendedName>
        <fullName evidence="1">E2 ubiquitin-conjugating enzyme</fullName>
        <ecNumber evidence="1">2.3.2.23</ecNumber>
    </recommendedName>
</protein>
<feature type="domain" description="UBC core" evidence="7">
    <location>
        <begin position="188"/>
        <end position="348"/>
    </location>
</feature>
<evidence type="ECO:0000256" key="1">
    <source>
        <dbReference type="ARBA" id="ARBA00012486"/>
    </source>
</evidence>
<evidence type="ECO:0000256" key="5">
    <source>
        <dbReference type="ARBA" id="ARBA00022840"/>
    </source>
</evidence>
<keyword evidence="5" id="KW-0067">ATP-binding</keyword>
<dbReference type="PROSITE" id="PS50127">
    <property type="entry name" value="UBC_2"/>
    <property type="match status" value="1"/>
</dbReference>
<keyword evidence="4" id="KW-0833">Ubl conjugation pathway</keyword>
<reference evidence="8" key="1">
    <citation type="submission" date="2015-07" db="EMBL/GenBank/DDBJ databases">
        <title>Transcriptome Assembly of Anthurium amnicola.</title>
        <authorList>
            <person name="Suzuki J."/>
        </authorList>
    </citation>
    <scope>NUCLEOTIDE SEQUENCE</scope>
</reference>
<dbReference type="EC" id="2.3.2.23" evidence="1"/>
<dbReference type="PANTHER" id="PTHR46116:SF41">
    <property type="entry name" value="UBIQUITIN-CONJUGATING ENZYME E2 25-RELATED"/>
    <property type="match status" value="1"/>
</dbReference>
<dbReference type="FunFam" id="3.10.110.10:FF:000028">
    <property type="entry name" value="Probable ubiquitin-conjugating enzyme E2 23"/>
    <property type="match status" value="1"/>
</dbReference>
<dbReference type="EMBL" id="GDJX01020939">
    <property type="protein sequence ID" value="JAT46997.1"/>
    <property type="molecule type" value="Transcribed_RNA"/>
</dbReference>
<dbReference type="CDD" id="cd23837">
    <property type="entry name" value="UBCc_UBE2O"/>
    <property type="match status" value="1"/>
</dbReference>
<name>A0A1D1XX80_9ARAE</name>
<feature type="region of interest" description="Disordered" evidence="6">
    <location>
        <begin position="1"/>
        <end position="28"/>
    </location>
</feature>
<keyword evidence="2" id="KW-0808">Transferase</keyword>
<dbReference type="SUPFAM" id="SSF54495">
    <property type="entry name" value="UBC-like"/>
    <property type="match status" value="1"/>
</dbReference>